<reference evidence="10 11" key="1">
    <citation type="submission" date="2016-04" db="EMBL/GenBank/DDBJ databases">
        <title>Draft genome sequence of Janthinobacterium psychrotolerans sp. nov., isolated from freshwater sediments in Denmark.</title>
        <authorList>
            <person name="Gong X."/>
            <person name="Skrivergaard S."/>
            <person name="Korsgaard B.S."/>
            <person name="Schreiber L."/>
            <person name="Marshall I.P."/>
            <person name="Finster K."/>
            <person name="Schramm A."/>
        </authorList>
    </citation>
    <scope>NUCLEOTIDE SEQUENCE [LARGE SCALE GENOMIC DNA]</scope>
    <source>
        <strain evidence="10 11">S3-2</strain>
    </source>
</reference>
<feature type="signal peptide" evidence="9">
    <location>
        <begin position="1"/>
        <end position="19"/>
    </location>
</feature>
<dbReference type="HAMAP" id="MF_01521">
    <property type="entry name" value="MntP_pump"/>
    <property type="match status" value="1"/>
</dbReference>
<name>A0A1A7C260_9BURK</name>
<proteinExistence type="inferred from homology"/>
<sequence>MNFAATAALSLAMSTDAFAAAVGKGAALHRPQWREALRTGLIFGAIESITPLIGWALGRVAAPYVEAWDHWIAFGLLGIIGLLMIRNALADGGEEEEPARSHSFWLLAVTGFATSIDAMVVGAGLALLGADILVTAAAIGFSTFVMVTIGVMLGRVLGTVAGRRAELVGGLILIVIGCLILYQHLGHPAA</sequence>
<evidence type="ECO:0000256" key="6">
    <source>
        <dbReference type="ARBA" id="ARBA00023136"/>
    </source>
</evidence>
<protein>
    <recommendedName>
        <fullName evidence="8">Putative manganese efflux pump MntP</fullName>
    </recommendedName>
</protein>
<feature type="chain" id="PRO_5008355598" description="Putative manganese efflux pump MntP" evidence="9">
    <location>
        <begin position="20"/>
        <end position="190"/>
    </location>
</feature>
<keyword evidence="9" id="KW-0732">Signal</keyword>
<dbReference type="STRING" id="1747903.ASR47_1007126"/>
<evidence type="ECO:0000256" key="8">
    <source>
        <dbReference type="HAMAP-Rule" id="MF_01521"/>
    </source>
</evidence>
<comment type="subcellular location">
    <subcellularLocation>
        <location evidence="8">Cell membrane</location>
        <topology evidence="8">Multi-pass membrane protein</topology>
    </subcellularLocation>
</comment>
<evidence type="ECO:0000313" key="11">
    <source>
        <dbReference type="Proteomes" id="UP000092713"/>
    </source>
</evidence>
<evidence type="ECO:0000256" key="4">
    <source>
        <dbReference type="ARBA" id="ARBA00022989"/>
    </source>
</evidence>
<keyword evidence="7 8" id="KW-0464">Manganese</keyword>
<evidence type="ECO:0000256" key="3">
    <source>
        <dbReference type="ARBA" id="ARBA00022692"/>
    </source>
</evidence>
<evidence type="ECO:0000313" key="10">
    <source>
        <dbReference type="EMBL" id="OBV38810.1"/>
    </source>
</evidence>
<evidence type="ECO:0000256" key="5">
    <source>
        <dbReference type="ARBA" id="ARBA00023065"/>
    </source>
</evidence>
<feature type="transmembrane region" description="Helical" evidence="8">
    <location>
        <begin position="165"/>
        <end position="185"/>
    </location>
</feature>
<keyword evidence="4 8" id="KW-1133">Transmembrane helix</keyword>
<evidence type="ECO:0000256" key="7">
    <source>
        <dbReference type="ARBA" id="ARBA00023211"/>
    </source>
</evidence>
<accession>A0A1A7C260</accession>
<gene>
    <name evidence="8" type="primary">mntP</name>
    <name evidence="10" type="ORF">ASR47_1007126</name>
</gene>
<keyword evidence="11" id="KW-1185">Reference proteome</keyword>
<dbReference type="Proteomes" id="UP000092713">
    <property type="component" value="Unassembled WGS sequence"/>
</dbReference>
<dbReference type="PANTHER" id="PTHR35529:SF1">
    <property type="entry name" value="MANGANESE EFFLUX PUMP MNTP-RELATED"/>
    <property type="match status" value="1"/>
</dbReference>
<keyword evidence="2 8" id="KW-1003">Cell membrane</keyword>
<comment type="caution">
    <text evidence="10">The sequence shown here is derived from an EMBL/GenBank/DDBJ whole genome shotgun (WGS) entry which is preliminary data.</text>
</comment>
<dbReference type="AlphaFoldDB" id="A0A1A7C260"/>
<dbReference type="PATRIC" id="fig|1747903.4.peg.2369"/>
<keyword evidence="1 8" id="KW-0813">Transport</keyword>
<keyword evidence="6 8" id="KW-0472">Membrane</keyword>
<feature type="transmembrane region" description="Helical" evidence="8">
    <location>
        <begin position="71"/>
        <end position="90"/>
    </location>
</feature>
<evidence type="ECO:0000256" key="1">
    <source>
        <dbReference type="ARBA" id="ARBA00022448"/>
    </source>
</evidence>
<dbReference type="PANTHER" id="PTHR35529">
    <property type="entry name" value="MANGANESE EFFLUX PUMP MNTP-RELATED"/>
    <property type="match status" value="1"/>
</dbReference>
<keyword evidence="5 8" id="KW-0406">Ion transport</keyword>
<evidence type="ECO:0000256" key="9">
    <source>
        <dbReference type="SAM" id="SignalP"/>
    </source>
</evidence>
<feature type="transmembrane region" description="Helical" evidence="8">
    <location>
        <begin position="132"/>
        <end position="153"/>
    </location>
</feature>
<dbReference type="InterPro" id="IPR022929">
    <property type="entry name" value="Put_MntP"/>
</dbReference>
<feature type="transmembrane region" description="Helical" evidence="8">
    <location>
        <begin position="102"/>
        <end position="126"/>
    </location>
</feature>
<comment type="function">
    <text evidence="8">Probably functions as a manganese efflux pump.</text>
</comment>
<dbReference type="InterPro" id="IPR003810">
    <property type="entry name" value="Mntp/YtaF"/>
</dbReference>
<dbReference type="OrthoDB" id="9811590at2"/>
<dbReference type="GO" id="GO:0005886">
    <property type="term" value="C:plasma membrane"/>
    <property type="evidence" value="ECO:0007669"/>
    <property type="project" value="UniProtKB-SubCell"/>
</dbReference>
<dbReference type="Pfam" id="PF02659">
    <property type="entry name" value="Mntp"/>
    <property type="match status" value="1"/>
</dbReference>
<dbReference type="RefSeq" id="WP_065308525.1">
    <property type="nucleotide sequence ID" value="NZ_LOCQ01000056.1"/>
</dbReference>
<comment type="caution">
    <text evidence="8">Lacks conserved residue(s) required for the propagation of feature annotation.</text>
</comment>
<keyword evidence="3 8" id="KW-0812">Transmembrane</keyword>
<dbReference type="GO" id="GO:0005384">
    <property type="term" value="F:manganese ion transmembrane transporter activity"/>
    <property type="evidence" value="ECO:0007669"/>
    <property type="project" value="UniProtKB-UniRule"/>
</dbReference>
<evidence type="ECO:0000256" key="2">
    <source>
        <dbReference type="ARBA" id="ARBA00022475"/>
    </source>
</evidence>
<organism evidence="10 11">
    <name type="scientific">Janthinobacterium psychrotolerans</name>
    <dbReference type="NCBI Taxonomy" id="1747903"/>
    <lineage>
        <taxon>Bacteria</taxon>
        <taxon>Pseudomonadati</taxon>
        <taxon>Pseudomonadota</taxon>
        <taxon>Betaproteobacteria</taxon>
        <taxon>Burkholderiales</taxon>
        <taxon>Oxalobacteraceae</taxon>
        <taxon>Janthinobacterium</taxon>
    </lineage>
</organism>
<comment type="similarity">
    <text evidence="8">Belongs to the MntP (TC 9.B.29) family.</text>
</comment>
<dbReference type="EMBL" id="LOCQ01000056">
    <property type="protein sequence ID" value="OBV38810.1"/>
    <property type="molecule type" value="Genomic_DNA"/>
</dbReference>